<evidence type="ECO:0000313" key="1">
    <source>
        <dbReference type="EMBL" id="CEI74218.1"/>
    </source>
</evidence>
<dbReference type="PANTHER" id="PTHR37804">
    <property type="entry name" value="CDAA REGULATORY PROTEIN CDAR"/>
    <property type="match status" value="1"/>
</dbReference>
<dbReference type="InterPro" id="IPR053154">
    <property type="entry name" value="c-di-AMP_regulator"/>
</dbReference>
<dbReference type="Gene3D" id="2.170.120.40">
    <property type="entry name" value="YbbR-like domain"/>
    <property type="match status" value="2"/>
</dbReference>
<evidence type="ECO:0000313" key="2">
    <source>
        <dbReference type="Proteomes" id="UP000245695"/>
    </source>
</evidence>
<name>A0A2P2BV53_9FIRM</name>
<dbReference type="PANTHER" id="PTHR37804:SF1">
    <property type="entry name" value="CDAA REGULATORY PROTEIN CDAR"/>
    <property type="match status" value="1"/>
</dbReference>
<proteinExistence type="predicted"/>
<dbReference type="Proteomes" id="UP000245695">
    <property type="component" value="Chromosome 1"/>
</dbReference>
<reference evidence="1 2" key="1">
    <citation type="submission" date="2014-09" db="EMBL/GenBank/DDBJ databases">
        <authorList>
            <person name="Hornung B.V."/>
        </authorList>
    </citation>
    <scope>NUCLEOTIDE SEQUENCE [LARGE SCALE GENOMIC DNA]</scope>
    <source>
        <strain evidence="1 2">FRIFI</strain>
    </source>
</reference>
<dbReference type="Pfam" id="PF07949">
    <property type="entry name" value="YbbR"/>
    <property type="match status" value="2"/>
</dbReference>
<dbReference type="KEGG" id="rhom:FRIFI_2701"/>
<dbReference type="EMBL" id="LN650648">
    <property type="protein sequence ID" value="CEI74218.1"/>
    <property type="molecule type" value="Genomic_DNA"/>
</dbReference>
<dbReference type="AlphaFoldDB" id="A0A2P2BV53"/>
<keyword evidence="2" id="KW-1185">Reference proteome</keyword>
<gene>
    <name evidence="1" type="ORF">FRIFI_2701</name>
</gene>
<protein>
    <submittedName>
        <fullName evidence="1">YbbR-like protein</fullName>
    </submittedName>
</protein>
<dbReference type="RefSeq" id="WP_166506117.1">
    <property type="nucleotide sequence ID" value="NZ_LN650648.1"/>
</dbReference>
<dbReference type="InterPro" id="IPR012505">
    <property type="entry name" value="YbbR"/>
</dbReference>
<accession>A0A2P2BV53</accession>
<organism evidence="1 2">
    <name type="scientific">Romboutsia hominis</name>
    <dbReference type="NCBI Taxonomy" id="1507512"/>
    <lineage>
        <taxon>Bacteria</taxon>
        <taxon>Bacillati</taxon>
        <taxon>Bacillota</taxon>
        <taxon>Clostridia</taxon>
        <taxon>Peptostreptococcales</taxon>
        <taxon>Peptostreptococcaceae</taxon>
        <taxon>Romboutsia</taxon>
    </lineage>
</organism>
<sequence length="391" mass="43901">MMNKLKHNTKIKLISLLSAITLWLYVMAIVDPTDTKLFENVPIVISNMNELKEKGFVIYPDGELTIDVSISGKLSKIQKVKKEDIHVYGTIENPMEGKNQVYLRVPTLPGMTHELKSNVIAVNLDKIVQENKNIEVKLEGNSKGNIDKVSIDGDKKSIEVSGPRTLVNEVTKVIGVLDVGSRTQDFSSEINLTPVDKNGNKVKGVKLYQSTLKVSATLLKEKTVPIRVKLKENTSDNEKVPSYELSKSNIIIKGSKDLIDGIEYIETKEVNLDDITSGFPKDVELNIPKGISSDTKYITIKLNGDKSLQKEFTYSKDEIELRNSDGKNTSDIDIPESVRVTVDYPSTIENLEKSDIKLYIDLSKPNENQKYKIEYDSSYKFNKIVIDPSEI</sequence>
<dbReference type="Gene3D" id="2.170.120.30">
    <property type="match status" value="1"/>
</dbReference>